<dbReference type="GO" id="GO:0004803">
    <property type="term" value="F:transposase activity"/>
    <property type="evidence" value="ECO:0007669"/>
    <property type="project" value="InterPro"/>
</dbReference>
<dbReference type="PANTHER" id="PTHR33055:SF3">
    <property type="entry name" value="PUTATIVE TRANSPOSASE FOR IS117-RELATED"/>
    <property type="match status" value="1"/>
</dbReference>
<sequence>MKQDSVFYVGVDVSKAKHATAVAEGGRNGEVRYFGEIEARPAAVERFVRKLEKKHPRLHFCYEAGPTGYGLYRQIVELGQRCDVVAPSLIPKRPGERVKTNRRDAVSLARLLRAGELKGIWVPDAVHEAVRDLVRVRSAASEDLRKKRQQLLSFLLRHGRVFTGRKNWTRSHARWLAAQKFDHPAQQIVFQDQVDVVTDAQDRLERLDAQLAELVPSWSMAPVVMAYQALRGVSFIVAVTFVSEVGDVRRFDTPRQLMAFLGLVPSERSTGDTVKRGGLTLAGNRRARRVLIEGAWAYRYPARVTEPIRVRLEGLPKAVREIAWRAQTRLCARYRRLMAAGKNKPIVVAAIAREMAAFLWAIGHQVEPVR</sequence>
<comment type="caution">
    <text evidence="3">The sequence shown here is derived from an EMBL/GenBank/DDBJ whole genome shotgun (WGS) entry which is preliminary data.</text>
</comment>
<dbReference type="GO" id="GO:0006313">
    <property type="term" value="P:DNA transposition"/>
    <property type="evidence" value="ECO:0007669"/>
    <property type="project" value="InterPro"/>
</dbReference>
<reference evidence="3" key="3">
    <citation type="submission" date="2016-06" db="EMBL/GenBank/DDBJ databases">
        <authorList>
            <person name="Kjaerup R.B."/>
            <person name="Dalgaard T.S."/>
            <person name="Juul-Madsen H.R."/>
        </authorList>
    </citation>
    <scope>NUCLEOTIDE SEQUENCE</scope>
    <source>
        <strain evidence="3">R7ANS::ICEMlSym2042</strain>
    </source>
</reference>
<dbReference type="InterPro" id="IPR003346">
    <property type="entry name" value="Transposase_20"/>
</dbReference>
<dbReference type="Pfam" id="PF02371">
    <property type="entry name" value="Transposase_20"/>
    <property type="match status" value="1"/>
</dbReference>
<evidence type="ECO:0000313" key="3">
    <source>
        <dbReference type="EMBL" id="OBP77581.1"/>
    </source>
</evidence>
<reference evidence="6" key="2">
    <citation type="submission" date="2016-06" db="EMBL/GenBank/DDBJ databases">
        <title>NZP2037 Pacbio-Illumina hybrid assembly.</title>
        <authorList>
            <person name="Ramsay J.P."/>
        </authorList>
    </citation>
    <scope>NUCLEOTIDE SEQUENCE [LARGE SCALE GENOMIC DNA]</scope>
    <source>
        <strain evidence="6">R7ANS::ICEMlSym2042</strain>
    </source>
</reference>
<dbReference type="Proteomes" id="UP000093748">
    <property type="component" value="Unassembled WGS sequence"/>
</dbReference>
<evidence type="ECO:0000313" key="4">
    <source>
        <dbReference type="EMBL" id="OBQ71349.1"/>
    </source>
</evidence>
<dbReference type="AlphaFoldDB" id="A0A1A5IF13"/>
<dbReference type="NCBIfam" id="NF033542">
    <property type="entry name" value="transpos_IS110"/>
    <property type="match status" value="1"/>
</dbReference>
<dbReference type="InterPro" id="IPR047650">
    <property type="entry name" value="Transpos_IS110"/>
</dbReference>
<dbReference type="Pfam" id="PF01548">
    <property type="entry name" value="DEDD_Tnp_IS110"/>
    <property type="match status" value="1"/>
</dbReference>
<dbReference type="EMBL" id="LYTK01000001">
    <property type="protein sequence ID" value="OBQ71349.1"/>
    <property type="molecule type" value="Genomic_DNA"/>
</dbReference>
<feature type="domain" description="Transposase IS110-like N-terminal" evidence="1">
    <location>
        <begin position="9"/>
        <end position="156"/>
    </location>
</feature>
<dbReference type="EMBL" id="LZTJ01000012">
    <property type="protein sequence ID" value="OBP77581.1"/>
    <property type="molecule type" value="Genomic_DNA"/>
</dbReference>
<feature type="domain" description="Transposase IS116/IS110/IS902 C-terminal" evidence="2">
    <location>
        <begin position="230"/>
        <end position="298"/>
    </location>
</feature>
<evidence type="ECO:0000259" key="2">
    <source>
        <dbReference type="Pfam" id="PF02371"/>
    </source>
</evidence>
<dbReference type="GO" id="GO:0003677">
    <property type="term" value="F:DNA binding"/>
    <property type="evidence" value="ECO:0007669"/>
    <property type="project" value="InterPro"/>
</dbReference>
<dbReference type="PANTHER" id="PTHR33055">
    <property type="entry name" value="TRANSPOSASE FOR INSERTION SEQUENCE ELEMENT IS1111A"/>
    <property type="match status" value="1"/>
</dbReference>
<proteinExistence type="predicted"/>
<evidence type="ECO:0000313" key="6">
    <source>
        <dbReference type="Proteomes" id="UP000093748"/>
    </source>
</evidence>
<protein>
    <submittedName>
        <fullName evidence="3">Transposase</fullName>
    </submittedName>
</protein>
<dbReference type="RefSeq" id="WP_065004887.1">
    <property type="nucleotide sequence ID" value="NZ_CP033334.1"/>
</dbReference>
<evidence type="ECO:0000259" key="1">
    <source>
        <dbReference type="Pfam" id="PF01548"/>
    </source>
</evidence>
<name>A0A1A5IF13_RHILI</name>
<evidence type="ECO:0000313" key="5">
    <source>
        <dbReference type="Proteomes" id="UP000093737"/>
    </source>
</evidence>
<dbReference type="InterPro" id="IPR002525">
    <property type="entry name" value="Transp_IS110-like_N"/>
</dbReference>
<dbReference type="Proteomes" id="UP000093737">
    <property type="component" value="Unassembled WGS sequence"/>
</dbReference>
<accession>A0A1A5IF13</accession>
<reference evidence="4 5" key="1">
    <citation type="submission" date="2016-05" db="EMBL/GenBank/DDBJ databases">
        <authorList>
            <person name="Ramsay J.P."/>
        </authorList>
    </citation>
    <scope>NUCLEOTIDE SEQUENCE [LARGE SCALE GENOMIC DNA]</scope>
    <source>
        <strain evidence="4 5">NZP2042</strain>
    </source>
</reference>
<gene>
    <name evidence="4" type="ORF">A8145_00165</name>
    <name evidence="3" type="ORF">BAE39_16510</name>
</gene>
<organism evidence="3 6">
    <name type="scientific">Rhizobium loti</name>
    <name type="common">Mesorhizobium loti</name>
    <dbReference type="NCBI Taxonomy" id="381"/>
    <lineage>
        <taxon>Bacteria</taxon>
        <taxon>Pseudomonadati</taxon>
        <taxon>Pseudomonadota</taxon>
        <taxon>Alphaproteobacteria</taxon>
        <taxon>Hyphomicrobiales</taxon>
        <taxon>Phyllobacteriaceae</taxon>
        <taxon>Mesorhizobium</taxon>
    </lineage>
</organism>